<keyword evidence="7" id="KW-0012">Acyltransferase</keyword>
<dbReference type="GO" id="GO:0004312">
    <property type="term" value="F:fatty acid synthase activity"/>
    <property type="evidence" value="ECO:0007669"/>
    <property type="project" value="TreeGrafter"/>
</dbReference>
<dbReference type="Pfam" id="PF08240">
    <property type="entry name" value="ADH_N"/>
    <property type="match status" value="1"/>
</dbReference>
<dbReference type="InterPro" id="IPR036291">
    <property type="entry name" value="NAD(P)-bd_dom_sf"/>
</dbReference>
<evidence type="ECO:0000256" key="6">
    <source>
        <dbReference type="ARBA" id="ARBA00023268"/>
    </source>
</evidence>
<comment type="caution">
    <text evidence="11">The sequence shown here is derived from an EMBL/GenBank/DDBJ whole genome shotgun (WGS) entry which is preliminary data.</text>
</comment>
<dbReference type="OrthoDB" id="329835at2759"/>
<dbReference type="PROSITE" id="PS00012">
    <property type="entry name" value="PHOSPHOPANTETHEINE"/>
    <property type="match status" value="1"/>
</dbReference>
<dbReference type="PROSITE" id="PS50075">
    <property type="entry name" value="CARRIER"/>
    <property type="match status" value="1"/>
</dbReference>
<dbReference type="Pfam" id="PF21089">
    <property type="entry name" value="PKS_DH_N"/>
    <property type="match status" value="1"/>
</dbReference>
<sequence length="1994" mass="218760">MSSTRMHHLGARMMTTRAYAEYFDNLDGHLDSSYLDNLAYTLNSRRSALPWKAAAILNSTADLSKLDQMASFTTKSMANPGIGFVFTGQGAQWAGMGRELLAFPVFERSLLRCQDILSTFGCRWRLLQEITSTDDSSINSPEIAQPACTALQIALTDLLASLGVYPTVVVGHSSGEIGAAYGCGAVSLESALKLAYYRGSLSGALERDGHGPKGAMLSVGLSHDDVREYMADKSDLTVACINSPNNVTLSGDEHQIDLLEHVLNEANIFCRKLLVSVAYHSPHMLRAADGYRKAIQGLTAGFPPPKPVAMISSVTASRVERAADLLSPDYWVSNMLSPVRFLDSINIMATISSQHSRNKIDLSHRKYFKTDALVEIGPHSALQGPINDTLLTWQARRMGYCSLLVRKQPAFTSMANALAYLKCLGCEVDLARVNRLESHSTMLADLPCYVFDHSEKYWHESRLSARYRLGGPGRLDLLGKPVSEWNSLEPRWRNFVRLSEMSWVEHHSINGVLIYPGAGMLVMVIEAANQLTATTSGVVGFEIDQVDFKKPLMIPQDDGVGAETSLSIRISEHHQLKKPLRQRSEFRLFCRVDDDWQESCSGTIRVRYQERQNDVVDGEQERKDELAGWAAHVLAVDELCHRPITPGTMYDGLNRSGLGLGPPFQLVREARIDGQLLRVSGKIGFFQWPSDEFPQPHVIHPTTLDAILHMAIASHSKGGEETTSTMIPTSIRSLFVSKSGLSFPHADECLATSRLQADRHGADVHVVAMSAKKDALLVKLDGMRLTAVAEHKDEASASGGVASQTMQKVYHVRHQPEPDLVGPEDMARFCRDEREGATSPFEKYLNVLVHKDGGLNILVVDADTATTGRLLQALTAYDERTGNVLNPKYSSLCFLNRRRQDATEEEQQQQQQQKALFHHVSFAVLDSKLDFPKQGVQGPYDIIIILSSDVCKGDEGIWHNVRKVSCPRAKLFLLDSHDMSAVALRNGFAYLGLELASSGPDEEAEPSVVGLYCRTRDMEACKAQVEARVFFVIDSDSTLQAKTASALAKCWTAVGIRHVTRGSLQAAAALEEDKRRTIFVVLLELDRPFLYSISRTAYSQLKGLLQSARHVLWLTFAGGSECGEAEYGLVHGLARALRNEYHTLDMTIAALQRPHDEALLSVRQTDSLTRLLLDKHVDPKPWLRDVEYLELKGMLQVPRLAADANVMHELHRRSRPQSTAMVLVKDAPPLRLAMGSPGMLDTLHYRQDDDDDDSAPLSADEVQVQTQAIGMNFKDCLVAMGQVPGTAALGHECAGYVTRAGVDTSFRPGDRVVMIGQDLFKTVARGKVAVRIPDEVSFATAAAMPVQFGTAWQILHRLARLQSGESILIHTAAGGTGQAVIQIAKSLGATVYATVGSRAKKQLLMDEYAIPAERIFYSRDTSFAKGVMRATRGRGVDVVVNTLVGDGLLASLDCVAPHGRFIEIAIKNVLSGLPLSMHGFRNNVSLIAFEPSHWLHDGLQDFRRDMVTLLDLFARHELHTALPLNLRDISQVEQVFREVQHGESVGKFVFDLSPELRVQAVLDTRSSFSLDANATYVIAGGLGGIGRATARWMVGRGAKNLVLLSRFGPRTESGRDLVAELTAAGVRVETPACDVTDLELMKETFDRLKTEMPRVKGAMQMSIIARDCLFDDLPYDDWKHAVDCKSVGSWNMHTVLPSGMDFFLILSSASGLAGIKGQANYDAGNTYEDAIARYRVSRGEKAVSLDLGAMKEDGILAENKKLLDRVLAYGVLEPVTRQMFHGILDYYCNPELPLLTPNQSQLAIGLGSGKGDGLEGLTHDRQPMLEPLTLEAHRQAAAAPPVTVREAELRARERFAASTSLDDAAHVFAEAAVHKLSKSLATMKDGAGVDRNRPLQMYGVDSLLAIELRNWAVKEFDADVAVFETQGSSTLGTLSIKGSRQPRQASVRLHDSINAVVALNGVCGGRPFQGASVCRGRLLRKQGLRVSTGAAAAE</sequence>
<evidence type="ECO:0000256" key="5">
    <source>
        <dbReference type="ARBA" id="ARBA00023002"/>
    </source>
</evidence>
<dbReference type="GO" id="GO:0008270">
    <property type="term" value="F:zinc ion binding"/>
    <property type="evidence" value="ECO:0007669"/>
    <property type="project" value="InterPro"/>
</dbReference>
<dbReference type="Gene3D" id="3.40.50.720">
    <property type="entry name" value="NAD(P)-binding Rossmann-like Domain"/>
    <property type="match status" value="1"/>
</dbReference>
<dbReference type="SUPFAM" id="SSF55048">
    <property type="entry name" value="Probable ACP-binding domain of malonyl-CoA ACP transacylase"/>
    <property type="match status" value="1"/>
</dbReference>
<feature type="active site" description="Proton acceptor; for dehydratase activity" evidence="8">
    <location>
        <position position="507"/>
    </location>
</feature>
<dbReference type="Gene3D" id="3.30.70.250">
    <property type="entry name" value="Malonyl-CoA ACP transacylase, ACP-binding"/>
    <property type="match status" value="1"/>
</dbReference>
<dbReference type="InterPro" id="IPR020843">
    <property type="entry name" value="ER"/>
</dbReference>
<keyword evidence="3" id="KW-0808">Transferase</keyword>
<accession>A0A2A9PC36</accession>
<dbReference type="SMART" id="SM00829">
    <property type="entry name" value="PKS_ER"/>
    <property type="match status" value="1"/>
</dbReference>
<dbReference type="PANTHER" id="PTHR43775">
    <property type="entry name" value="FATTY ACID SYNTHASE"/>
    <property type="match status" value="1"/>
</dbReference>
<dbReference type="InterPro" id="IPR056501">
    <property type="entry name" value="NAD-bd_HRPKS_sdrA"/>
</dbReference>
<dbReference type="InterPro" id="IPR016036">
    <property type="entry name" value="Malonyl_transacylase_ACP-bd"/>
</dbReference>
<evidence type="ECO:0000256" key="7">
    <source>
        <dbReference type="ARBA" id="ARBA00023315"/>
    </source>
</evidence>
<gene>
    <name evidence="11" type="ORF">XA68_13216</name>
</gene>
<evidence type="ECO:0000259" key="10">
    <source>
        <dbReference type="PROSITE" id="PS52019"/>
    </source>
</evidence>
<dbReference type="Proteomes" id="UP000037136">
    <property type="component" value="Unassembled WGS sequence"/>
</dbReference>
<dbReference type="SMART" id="SM00823">
    <property type="entry name" value="PKS_PP"/>
    <property type="match status" value="1"/>
</dbReference>
<dbReference type="Pfam" id="PF00107">
    <property type="entry name" value="ADH_zinc_N"/>
    <property type="match status" value="1"/>
</dbReference>
<dbReference type="EMBL" id="LAZP02000257">
    <property type="protein sequence ID" value="PFH58774.1"/>
    <property type="molecule type" value="Genomic_DNA"/>
</dbReference>
<keyword evidence="5" id="KW-0560">Oxidoreductase</keyword>
<evidence type="ECO:0000259" key="9">
    <source>
        <dbReference type="PROSITE" id="PS50075"/>
    </source>
</evidence>
<evidence type="ECO:0000256" key="2">
    <source>
        <dbReference type="ARBA" id="ARBA00022553"/>
    </source>
</evidence>
<dbReference type="Pfam" id="PF23114">
    <property type="entry name" value="NAD-bd_HRPKS_sdrA"/>
    <property type="match status" value="1"/>
</dbReference>
<dbReference type="InterPro" id="IPR057326">
    <property type="entry name" value="KR_dom"/>
</dbReference>
<dbReference type="InterPro" id="IPR013154">
    <property type="entry name" value="ADH-like_N"/>
</dbReference>
<dbReference type="InterPro" id="IPR013968">
    <property type="entry name" value="PKS_KR"/>
</dbReference>
<dbReference type="Gene3D" id="3.40.366.10">
    <property type="entry name" value="Malonyl-Coenzyme A Acyl Carrier Protein, domain 2"/>
    <property type="match status" value="1"/>
</dbReference>
<dbReference type="InterPro" id="IPR016035">
    <property type="entry name" value="Acyl_Trfase/lysoPLipase"/>
</dbReference>
<dbReference type="SMART" id="SM00826">
    <property type="entry name" value="PKS_DH"/>
    <property type="match status" value="1"/>
</dbReference>
<keyword evidence="4" id="KW-0521">NADP</keyword>
<protein>
    <submittedName>
        <fullName evidence="11">Uncharacterized protein</fullName>
    </submittedName>
</protein>
<keyword evidence="1" id="KW-0596">Phosphopantetheine</keyword>
<dbReference type="SUPFAM" id="SSF52151">
    <property type="entry name" value="FabD/lysophospholipase-like"/>
    <property type="match status" value="1"/>
</dbReference>
<reference evidence="11 12" key="2">
    <citation type="journal article" date="2017" name="Sci. Rep.">
        <title>Ant-infecting Ophiocordyceps genomes reveal a high diversity of potential behavioral manipulation genes and a possible major role for enterotoxins.</title>
        <authorList>
            <person name="de Bekker C."/>
            <person name="Ohm R.A."/>
            <person name="Evans H.C."/>
            <person name="Brachmann A."/>
            <person name="Hughes D.P."/>
        </authorList>
    </citation>
    <scope>NUCLEOTIDE SEQUENCE [LARGE SCALE GENOMIC DNA]</scope>
    <source>
        <strain evidence="11 12">SC16a</strain>
    </source>
</reference>
<dbReference type="Pfam" id="PF08659">
    <property type="entry name" value="KR"/>
    <property type="match status" value="1"/>
</dbReference>
<dbReference type="InterPro" id="IPR006162">
    <property type="entry name" value="Ppantetheine_attach_site"/>
</dbReference>
<dbReference type="SMART" id="SM00827">
    <property type="entry name" value="PKS_AT"/>
    <property type="match status" value="1"/>
</dbReference>
<dbReference type="InterPro" id="IPR050091">
    <property type="entry name" value="PKS_NRPS_Biosynth_Enz"/>
</dbReference>
<organism evidence="11 12">
    <name type="scientific">Ophiocordyceps unilateralis</name>
    <name type="common">Zombie-ant fungus</name>
    <name type="synonym">Torrubia unilateralis</name>
    <dbReference type="NCBI Taxonomy" id="268505"/>
    <lineage>
        <taxon>Eukaryota</taxon>
        <taxon>Fungi</taxon>
        <taxon>Dikarya</taxon>
        <taxon>Ascomycota</taxon>
        <taxon>Pezizomycotina</taxon>
        <taxon>Sordariomycetes</taxon>
        <taxon>Hypocreomycetidae</taxon>
        <taxon>Hypocreales</taxon>
        <taxon>Ophiocordycipitaceae</taxon>
        <taxon>Ophiocordyceps</taxon>
    </lineage>
</organism>
<dbReference type="PROSITE" id="PS01162">
    <property type="entry name" value="QOR_ZETA_CRYSTAL"/>
    <property type="match status" value="1"/>
</dbReference>
<dbReference type="InterPro" id="IPR020806">
    <property type="entry name" value="PKS_PP-bd"/>
</dbReference>
<dbReference type="SUPFAM" id="SSF51735">
    <property type="entry name" value="NAD(P)-binding Rossmann-fold domains"/>
    <property type="match status" value="2"/>
</dbReference>
<dbReference type="PANTHER" id="PTHR43775:SF29">
    <property type="entry name" value="ASPERFURANONE POLYKETIDE SYNTHASE AFOG-RELATED"/>
    <property type="match status" value="1"/>
</dbReference>
<proteinExistence type="predicted"/>
<dbReference type="SMART" id="SM00822">
    <property type="entry name" value="PKS_KR"/>
    <property type="match status" value="1"/>
</dbReference>
<evidence type="ECO:0000256" key="1">
    <source>
        <dbReference type="ARBA" id="ARBA00022450"/>
    </source>
</evidence>
<reference evidence="11 12" key="1">
    <citation type="journal article" date="2015" name="BMC Genomics">
        <title>Gene expression during zombie ant biting behavior reflects the complexity underlying fungal parasitic behavioral manipulation.</title>
        <authorList>
            <person name="de Bekker C."/>
            <person name="Ohm R.A."/>
            <person name="Loreto R.G."/>
            <person name="Sebastian A."/>
            <person name="Albert I."/>
            <person name="Merrow M."/>
            <person name="Brachmann A."/>
            <person name="Hughes D.P."/>
        </authorList>
    </citation>
    <scope>NUCLEOTIDE SEQUENCE [LARGE SCALE GENOMIC DNA]</scope>
    <source>
        <strain evidence="11 12">SC16a</strain>
    </source>
</reference>
<dbReference type="InterPro" id="IPR036736">
    <property type="entry name" value="ACP-like_sf"/>
</dbReference>
<evidence type="ECO:0000256" key="3">
    <source>
        <dbReference type="ARBA" id="ARBA00022679"/>
    </source>
</evidence>
<dbReference type="InterPro" id="IPR001227">
    <property type="entry name" value="Ac_transferase_dom_sf"/>
</dbReference>
<dbReference type="InterPro" id="IPR011032">
    <property type="entry name" value="GroES-like_sf"/>
</dbReference>
<evidence type="ECO:0000256" key="4">
    <source>
        <dbReference type="ARBA" id="ARBA00022857"/>
    </source>
</evidence>
<evidence type="ECO:0000313" key="12">
    <source>
        <dbReference type="Proteomes" id="UP000037136"/>
    </source>
</evidence>
<evidence type="ECO:0000313" key="11">
    <source>
        <dbReference type="EMBL" id="PFH58774.1"/>
    </source>
</evidence>
<dbReference type="InterPro" id="IPR002364">
    <property type="entry name" value="Quin_OxRdtase/zeta-crystal_CS"/>
</dbReference>
<dbReference type="GO" id="GO:0030639">
    <property type="term" value="P:polyketide biosynthetic process"/>
    <property type="evidence" value="ECO:0007669"/>
    <property type="project" value="UniProtKB-ARBA"/>
</dbReference>
<dbReference type="InterPro" id="IPR020807">
    <property type="entry name" value="PKS_DH"/>
</dbReference>
<feature type="region of interest" description="N-terminal hotdog fold" evidence="8">
    <location>
        <begin position="475"/>
        <end position="611"/>
    </location>
</feature>
<dbReference type="CDD" id="cd05195">
    <property type="entry name" value="enoyl_red"/>
    <property type="match status" value="1"/>
</dbReference>
<feature type="active site" description="Proton donor; for dehydratase activity" evidence="8">
    <location>
        <position position="705"/>
    </location>
</feature>
<dbReference type="Gene3D" id="3.90.180.10">
    <property type="entry name" value="Medium-chain alcohol dehydrogenases, catalytic domain"/>
    <property type="match status" value="1"/>
</dbReference>
<keyword evidence="12" id="KW-1185">Reference proteome</keyword>
<dbReference type="InterPro" id="IPR042104">
    <property type="entry name" value="PKS_dehydratase_sf"/>
</dbReference>
<evidence type="ECO:0000256" key="8">
    <source>
        <dbReference type="PROSITE-ProRule" id="PRU01363"/>
    </source>
</evidence>
<dbReference type="Pfam" id="PF14765">
    <property type="entry name" value="PS-DH"/>
    <property type="match status" value="1"/>
</dbReference>
<dbReference type="GO" id="GO:0006633">
    <property type="term" value="P:fatty acid biosynthetic process"/>
    <property type="evidence" value="ECO:0007669"/>
    <property type="project" value="TreeGrafter"/>
</dbReference>
<dbReference type="InterPro" id="IPR049552">
    <property type="entry name" value="PKS_DH_N"/>
</dbReference>
<dbReference type="Gene3D" id="1.10.1200.10">
    <property type="entry name" value="ACP-like"/>
    <property type="match status" value="1"/>
</dbReference>
<dbReference type="GO" id="GO:0016491">
    <property type="term" value="F:oxidoreductase activity"/>
    <property type="evidence" value="ECO:0007669"/>
    <property type="project" value="UniProtKB-KW"/>
</dbReference>
<name>A0A2A9PC36_OPHUN</name>
<dbReference type="InterPro" id="IPR009081">
    <property type="entry name" value="PP-bd_ACP"/>
</dbReference>
<feature type="region of interest" description="C-terminal hotdog fold" evidence="8">
    <location>
        <begin position="641"/>
        <end position="794"/>
    </location>
</feature>
<dbReference type="GO" id="GO:0031177">
    <property type="term" value="F:phosphopantetheine binding"/>
    <property type="evidence" value="ECO:0007669"/>
    <property type="project" value="InterPro"/>
</dbReference>
<dbReference type="InterPro" id="IPR013149">
    <property type="entry name" value="ADH-like_C"/>
</dbReference>
<dbReference type="SUPFAM" id="SSF47336">
    <property type="entry name" value="ACP-like"/>
    <property type="match status" value="1"/>
</dbReference>
<dbReference type="STRING" id="268505.A0A2A9PC36"/>
<keyword evidence="2" id="KW-0597">Phosphoprotein</keyword>
<dbReference type="InterPro" id="IPR049900">
    <property type="entry name" value="PKS_mFAS_DH"/>
</dbReference>
<keyword evidence="6" id="KW-0511">Multifunctional enzyme</keyword>
<dbReference type="PROSITE" id="PS52019">
    <property type="entry name" value="PKS_MFAS_DH"/>
    <property type="match status" value="1"/>
</dbReference>
<dbReference type="InterPro" id="IPR049551">
    <property type="entry name" value="PKS_DH_C"/>
</dbReference>
<dbReference type="Gene3D" id="3.10.129.110">
    <property type="entry name" value="Polyketide synthase dehydratase"/>
    <property type="match status" value="1"/>
</dbReference>
<dbReference type="SUPFAM" id="SSF50129">
    <property type="entry name" value="GroES-like"/>
    <property type="match status" value="1"/>
</dbReference>
<dbReference type="Pfam" id="PF00698">
    <property type="entry name" value="Acyl_transf_1"/>
    <property type="match status" value="1"/>
</dbReference>
<dbReference type="InterPro" id="IPR014043">
    <property type="entry name" value="Acyl_transferase_dom"/>
</dbReference>
<feature type="domain" description="Carrier" evidence="9">
    <location>
        <begin position="1867"/>
        <end position="1942"/>
    </location>
</feature>
<feature type="domain" description="PKS/mFAS DH" evidence="10">
    <location>
        <begin position="475"/>
        <end position="794"/>
    </location>
</feature>